<accession>A0A1I2KAP8</accession>
<dbReference type="InterPro" id="IPR045851">
    <property type="entry name" value="AMP-bd_C_sf"/>
</dbReference>
<dbReference type="AlphaFoldDB" id="A0A1I2KAP8"/>
<organism evidence="8 9">
    <name type="scientific">Fontimonas thermophila</name>
    <dbReference type="NCBI Taxonomy" id="1076937"/>
    <lineage>
        <taxon>Bacteria</taxon>
        <taxon>Pseudomonadati</taxon>
        <taxon>Pseudomonadota</taxon>
        <taxon>Gammaproteobacteria</taxon>
        <taxon>Nevskiales</taxon>
        <taxon>Nevskiaceae</taxon>
        <taxon>Fontimonas</taxon>
    </lineage>
</organism>
<dbReference type="GO" id="GO:0006629">
    <property type="term" value="P:lipid metabolic process"/>
    <property type="evidence" value="ECO:0007669"/>
    <property type="project" value="InterPro"/>
</dbReference>
<reference evidence="8 9" key="1">
    <citation type="submission" date="2016-10" db="EMBL/GenBank/DDBJ databases">
        <authorList>
            <person name="de Groot N.N."/>
        </authorList>
    </citation>
    <scope>NUCLEOTIDE SEQUENCE [LARGE SCALE GENOMIC DNA]</scope>
    <source>
        <strain evidence="8 9">DSM 23609</strain>
    </source>
</reference>
<dbReference type="InterPro" id="IPR032387">
    <property type="entry name" value="ACAS_N"/>
</dbReference>
<dbReference type="Proteomes" id="UP000199771">
    <property type="component" value="Unassembled WGS sequence"/>
</dbReference>
<evidence type="ECO:0000256" key="4">
    <source>
        <dbReference type="ARBA" id="ARBA00022840"/>
    </source>
</evidence>
<evidence type="ECO:0000313" key="9">
    <source>
        <dbReference type="Proteomes" id="UP000199771"/>
    </source>
</evidence>
<dbReference type="Gene3D" id="3.40.50.12780">
    <property type="entry name" value="N-terminal domain of ligase-like"/>
    <property type="match status" value="1"/>
</dbReference>
<feature type="domain" description="Acetyl-coenzyme A synthetase N-terminal" evidence="7">
    <location>
        <begin position="35"/>
        <end position="90"/>
    </location>
</feature>
<dbReference type="CDD" id="cd05943">
    <property type="entry name" value="AACS"/>
    <property type="match status" value="1"/>
</dbReference>
<name>A0A1I2KAP8_9GAMM</name>
<dbReference type="InterPro" id="IPR025110">
    <property type="entry name" value="AMP-bd_C"/>
</dbReference>
<evidence type="ECO:0000313" key="8">
    <source>
        <dbReference type="EMBL" id="SFF63523.1"/>
    </source>
</evidence>
<protein>
    <submittedName>
        <fullName evidence="8">Acetoacetyl-CoA synthetase</fullName>
    </submittedName>
</protein>
<dbReference type="GO" id="GO:0030729">
    <property type="term" value="F:acetoacetate-CoA ligase activity"/>
    <property type="evidence" value="ECO:0007669"/>
    <property type="project" value="InterPro"/>
</dbReference>
<dbReference type="RefSeq" id="WP_091535416.1">
    <property type="nucleotide sequence ID" value="NZ_FOOC01000015.1"/>
</dbReference>
<gene>
    <name evidence="8" type="ORF">SAMN04488120_1155</name>
</gene>
<dbReference type="Pfam" id="PF13193">
    <property type="entry name" value="AMP-binding_C"/>
    <property type="match status" value="1"/>
</dbReference>
<evidence type="ECO:0000259" key="7">
    <source>
        <dbReference type="Pfam" id="PF16177"/>
    </source>
</evidence>
<dbReference type="InterPro" id="IPR000873">
    <property type="entry name" value="AMP-dep_synth/lig_dom"/>
</dbReference>
<evidence type="ECO:0000256" key="1">
    <source>
        <dbReference type="ARBA" id="ARBA00006432"/>
    </source>
</evidence>
<feature type="domain" description="AMP-binding enzyme C-terminal" evidence="6">
    <location>
        <begin position="537"/>
        <end position="609"/>
    </location>
</feature>
<dbReference type="NCBIfam" id="NF002937">
    <property type="entry name" value="PRK03584.1"/>
    <property type="match status" value="1"/>
</dbReference>
<dbReference type="SUPFAM" id="SSF56801">
    <property type="entry name" value="Acetyl-CoA synthetase-like"/>
    <property type="match status" value="1"/>
</dbReference>
<dbReference type="NCBIfam" id="TIGR01217">
    <property type="entry name" value="ac_ac_CoA_syn"/>
    <property type="match status" value="1"/>
</dbReference>
<keyword evidence="4" id="KW-0067">ATP-binding</keyword>
<dbReference type="Pfam" id="PF16177">
    <property type="entry name" value="ACAS_N"/>
    <property type="match status" value="1"/>
</dbReference>
<dbReference type="EMBL" id="FOOC01000015">
    <property type="protein sequence ID" value="SFF63523.1"/>
    <property type="molecule type" value="Genomic_DNA"/>
</dbReference>
<evidence type="ECO:0000256" key="2">
    <source>
        <dbReference type="ARBA" id="ARBA00022598"/>
    </source>
</evidence>
<dbReference type="OrthoDB" id="9803968at2"/>
<dbReference type="GO" id="GO:0005524">
    <property type="term" value="F:ATP binding"/>
    <property type="evidence" value="ECO:0007669"/>
    <property type="project" value="UniProtKB-KW"/>
</dbReference>
<dbReference type="PANTHER" id="PTHR42921">
    <property type="entry name" value="ACETOACETYL-COA SYNTHETASE"/>
    <property type="match status" value="1"/>
</dbReference>
<evidence type="ECO:0000256" key="3">
    <source>
        <dbReference type="ARBA" id="ARBA00022741"/>
    </source>
</evidence>
<dbReference type="InterPro" id="IPR005914">
    <property type="entry name" value="Acac_CoA_synth"/>
</dbReference>
<dbReference type="STRING" id="1076937.SAMN04488120_1155"/>
<dbReference type="InterPro" id="IPR020845">
    <property type="entry name" value="AMP-binding_CS"/>
</dbReference>
<comment type="similarity">
    <text evidence="1">Belongs to the ATP-dependent AMP-binding enzyme family.</text>
</comment>
<dbReference type="InterPro" id="IPR042099">
    <property type="entry name" value="ANL_N_sf"/>
</dbReference>
<feature type="domain" description="AMP-dependent synthetase/ligase" evidence="5">
    <location>
        <begin position="96"/>
        <end position="468"/>
    </location>
</feature>
<dbReference type="Pfam" id="PF00501">
    <property type="entry name" value="AMP-binding"/>
    <property type="match status" value="1"/>
</dbReference>
<dbReference type="Gene3D" id="3.30.300.30">
    <property type="match status" value="1"/>
</dbReference>
<proteinExistence type="inferred from homology"/>
<dbReference type="PROSITE" id="PS00455">
    <property type="entry name" value="AMP_BINDING"/>
    <property type="match status" value="1"/>
</dbReference>
<keyword evidence="9" id="KW-1185">Reference proteome</keyword>
<sequence>MKTDSRPLWTPPAERIASSALTRFARPLGFSPPDYEALWRWSIDQPERFWRAVWEFCALRAASPPRAILEDAQCMPGARWFPGSTLNFAEHLLRHAGSAPAVIAIDERGRRRELSRDDLRGRVAEVAAALASDGVGVGDRVAGFLPNTLEAVIAMLATTSLGAVWSSCSPDFGESGVLERFGQIEPKVLFACDGYTYAGKPVDTRTRVARIAAGLPGLKRLVLVPFLDEVPDSSMLPAAVSMPDYRVRGASLRFAPVPFDAPLYILYSSGTTGKPKCIVHGVGGTLLQHLKELVLQSDVAPGDRLFFFTTCGWMMWNWLVSGLAAGATVVLYDGSPFHPGPEALWRLAERERLNQFGTSPKYLSALEKSGYEPMRMHDLGSLRTVFSTGSPLMPEQFDYAYRAVKADVQLASISGGTDIISCFALGNPWTPVYRGELQGPGLGMAVEVFDDAGRPRRGAPGELVCTRPFPSMPIGFWNDPDGSRYRAAYFARFPGVWHHGDFAEITAHGGFIISGRSDATLNPGGVRIGTAEIYRIVDAQPEVLESVVVGYRHDGDEDVILFVRLREGCVLDDALVRRIKEAIRSALTPRHVPARILACPEVPRTISGKITELAVRSLLHGEPVKNTEALANPQALDYFRSLAADWRR</sequence>
<evidence type="ECO:0000259" key="6">
    <source>
        <dbReference type="Pfam" id="PF13193"/>
    </source>
</evidence>
<dbReference type="PANTHER" id="PTHR42921:SF1">
    <property type="entry name" value="ACETOACETYL-COA SYNTHETASE"/>
    <property type="match status" value="1"/>
</dbReference>
<keyword evidence="2" id="KW-0436">Ligase</keyword>
<keyword evidence="3" id="KW-0547">Nucleotide-binding</keyword>
<evidence type="ECO:0000259" key="5">
    <source>
        <dbReference type="Pfam" id="PF00501"/>
    </source>
</evidence>